<dbReference type="CDD" id="cd20292">
    <property type="entry name" value="cupin_QdtA-like"/>
    <property type="match status" value="1"/>
</dbReference>
<evidence type="ECO:0000259" key="1">
    <source>
        <dbReference type="Pfam" id="PF05523"/>
    </source>
</evidence>
<organism evidence="2 3">
    <name type="scientific">Flavobacterium caeni</name>
    <dbReference type="NCBI Taxonomy" id="490189"/>
    <lineage>
        <taxon>Bacteria</taxon>
        <taxon>Pseudomonadati</taxon>
        <taxon>Bacteroidota</taxon>
        <taxon>Flavobacteriia</taxon>
        <taxon>Flavobacteriales</taxon>
        <taxon>Flavobacteriaceae</taxon>
        <taxon>Flavobacterium</taxon>
    </lineage>
</organism>
<dbReference type="OrthoDB" id="9795513at2"/>
<feature type="domain" description="Sugar 3,4-ketoisomerase QdtA cupin" evidence="1">
    <location>
        <begin position="6"/>
        <end position="132"/>
    </location>
</feature>
<proteinExistence type="predicted"/>
<dbReference type="SUPFAM" id="SSF51182">
    <property type="entry name" value="RmlC-like cupins"/>
    <property type="match status" value="1"/>
</dbReference>
<protein>
    <submittedName>
        <fullName evidence="2">WxcM-like, C-terminal</fullName>
    </submittedName>
</protein>
<evidence type="ECO:0000313" key="2">
    <source>
        <dbReference type="EMBL" id="SCY02322.1"/>
    </source>
</evidence>
<sequence length="134" mass="15235">MTRIDDTKLIDIPKIHDAKGNLSVVEGKTIPFDIKRVHYLYDVPSHAERLGHAHRTQHKLLVALSGSFEVVLKDGQSEKVVTLNRPNSGLYIPNGIWREMRNFSSGSVCLVIASDDFDECDYIRDFAEFQSFKD</sequence>
<dbReference type="InterPro" id="IPR014710">
    <property type="entry name" value="RmlC-like_jellyroll"/>
</dbReference>
<dbReference type="InterPro" id="IPR008894">
    <property type="entry name" value="QdtA_cupin_dom"/>
</dbReference>
<evidence type="ECO:0000313" key="3">
    <source>
        <dbReference type="Proteomes" id="UP000199354"/>
    </source>
</evidence>
<gene>
    <name evidence="2" type="ORF">SAMN02927903_00553</name>
</gene>
<dbReference type="EMBL" id="FMVF01000003">
    <property type="protein sequence ID" value="SCY02322.1"/>
    <property type="molecule type" value="Genomic_DNA"/>
</dbReference>
<dbReference type="Pfam" id="PF05523">
    <property type="entry name" value="FdtA"/>
    <property type="match status" value="1"/>
</dbReference>
<dbReference type="STRING" id="490189.SAMN02927903_00553"/>
<dbReference type="Proteomes" id="UP000199354">
    <property type="component" value="Unassembled WGS sequence"/>
</dbReference>
<dbReference type="InterPro" id="IPR011051">
    <property type="entry name" value="RmlC_Cupin_sf"/>
</dbReference>
<keyword evidence="3" id="KW-1185">Reference proteome</keyword>
<dbReference type="RefSeq" id="WP_091140799.1">
    <property type="nucleotide sequence ID" value="NZ_FMVF01000003.1"/>
</dbReference>
<dbReference type="Gene3D" id="2.60.120.10">
    <property type="entry name" value="Jelly Rolls"/>
    <property type="match status" value="1"/>
</dbReference>
<dbReference type="AlphaFoldDB" id="A0A1G5CIT6"/>
<accession>A0A1G5CIT6</accession>
<reference evidence="2 3" key="1">
    <citation type="submission" date="2016-10" db="EMBL/GenBank/DDBJ databases">
        <authorList>
            <person name="de Groot N.N."/>
        </authorList>
    </citation>
    <scope>NUCLEOTIDE SEQUENCE [LARGE SCALE GENOMIC DNA]</scope>
    <source>
        <strain evidence="2 3">CGMCC 1.7031</strain>
    </source>
</reference>
<name>A0A1G5CIT6_9FLAO</name>